<reference evidence="2" key="1">
    <citation type="submission" date="2014-09" db="EMBL/GenBank/DDBJ databases">
        <authorList>
            <person name="Magalhaes I.L.F."/>
            <person name="Oliveira U."/>
            <person name="Santos F.R."/>
            <person name="Vidigal T.H.D.A."/>
            <person name="Brescovit A.D."/>
            <person name="Santos A.J."/>
        </authorList>
    </citation>
    <scope>NUCLEOTIDE SEQUENCE</scope>
    <source>
        <tissue evidence="2">Shoot tissue taken approximately 20 cm above the soil surface</tissue>
    </source>
</reference>
<dbReference type="AlphaFoldDB" id="A0A0A9EWL9"/>
<feature type="compositionally biased region" description="Basic and acidic residues" evidence="1">
    <location>
        <begin position="9"/>
        <end position="22"/>
    </location>
</feature>
<reference evidence="2" key="2">
    <citation type="journal article" date="2015" name="Data Brief">
        <title>Shoot transcriptome of the giant reed, Arundo donax.</title>
        <authorList>
            <person name="Barrero R.A."/>
            <person name="Guerrero F.D."/>
            <person name="Moolhuijzen P."/>
            <person name="Goolsby J.A."/>
            <person name="Tidwell J."/>
            <person name="Bellgard S.E."/>
            <person name="Bellgard M.I."/>
        </authorList>
    </citation>
    <scope>NUCLEOTIDE SEQUENCE</scope>
    <source>
        <tissue evidence="2">Shoot tissue taken approximately 20 cm above the soil surface</tissue>
    </source>
</reference>
<name>A0A0A9EWL9_ARUDO</name>
<accession>A0A0A9EWL9</accession>
<evidence type="ECO:0000256" key="1">
    <source>
        <dbReference type="SAM" id="MobiDB-lite"/>
    </source>
</evidence>
<dbReference type="EMBL" id="GBRH01195620">
    <property type="protein sequence ID" value="JAE02276.1"/>
    <property type="molecule type" value="Transcribed_RNA"/>
</dbReference>
<feature type="region of interest" description="Disordered" evidence="1">
    <location>
        <begin position="1"/>
        <end position="22"/>
    </location>
</feature>
<organism evidence="2">
    <name type="scientific">Arundo donax</name>
    <name type="common">Giant reed</name>
    <name type="synonym">Donax arundinaceus</name>
    <dbReference type="NCBI Taxonomy" id="35708"/>
    <lineage>
        <taxon>Eukaryota</taxon>
        <taxon>Viridiplantae</taxon>
        <taxon>Streptophyta</taxon>
        <taxon>Embryophyta</taxon>
        <taxon>Tracheophyta</taxon>
        <taxon>Spermatophyta</taxon>
        <taxon>Magnoliopsida</taxon>
        <taxon>Liliopsida</taxon>
        <taxon>Poales</taxon>
        <taxon>Poaceae</taxon>
        <taxon>PACMAD clade</taxon>
        <taxon>Arundinoideae</taxon>
        <taxon>Arundineae</taxon>
        <taxon>Arundo</taxon>
    </lineage>
</organism>
<proteinExistence type="predicted"/>
<protein>
    <submittedName>
        <fullName evidence="2">Uncharacterized protein</fullName>
    </submittedName>
</protein>
<sequence length="22" mass="2383">MSTKPTDATSREEVDLSKSTKA</sequence>
<evidence type="ECO:0000313" key="2">
    <source>
        <dbReference type="EMBL" id="JAE02276.1"/>
    </source>
</evidence>